<evidence type="ECO:0000256" key="4">
    <source>
        <dbReference type="ARBA" id="ARBA00022989"/>
    </source>
</evidence>
<feature type="domain" description="DUF202" evidence="8">
    <location>
        <begin position="105"/>
        <end position="172"/>
    </location>
</feature>
<evidence type="ECO:0000256" key="5">
    <source>
        <dbReference type="ARBA" id="ARBA00023136"/>
    </source>
</evidence>
<dbReference type="GO" id="GO:0005886">
    <property type="term" value="C:plasma membrane"/>
    <property type="evidence" value="ECO:0007669"/>
    <property type="project" value="UniProtKB-SubCell"/>
</dbReference>
<evidence type="ECO:0000256" key="3">
    <source>
        <dbReference type="ARBA" id="ARBA00022692"/>
    </source>
</evidence>
<feature type="region of interest" description="Disordered" evidence="6">
    <location>
        <begin position="55"/>
        <end position="74"/>
    </location>
</feature>
<protein>
    <recommendedName>
        <fullName evidence="8">DUF202 domain-containing protein</fullName>
    </recommendedName>
</protein>
<reference evidence="10" key="2">
    <citation type="submission" date="2015-01" db="EMBL/GenBank/DDBJ databases">
        <title>Evolutionary Origins and Diversification of the Mycorrhizal Mutualists.</title>
        <authorList>
            <consortium name="DOE Joint Genome Institute"/>
            <consortium name="Mycorrhizal Genomics Consortium"/>
            <person name="Kohler A."/>
            <person name="Kuo A."/>
            <person name="Nagy L.G."/>
            <person name="Floudas D."/>
            <person name="Copeland A."/>
            <person name="Barry K.W."/>
            <person name="Cichocki N."/>
            <person name="Veneault-Fourrey C."/>
            <person name="LaButti K."/>
            <person name="Lindquist E.A."/>
            <person name="Lipzen A."/>
            <person name="Lundell T."/>
            <person name="Morin E."/>
            <person name="Murat C."/>
            <person name="Riley R."/>
            <person name="Ohm R."/>
            <person name="Sun H."/>
            <person name="Tunlid A."/>
            <person name="Henrissat B."/>
            <person name="Grigoriev I.V."/>
            <person name="Hibbett D.S."/>
            <person name="Martin F."/>
        </authorList>
    </citation>
    <scope>NUCLEOTIDE SEQUENCE [LARGE SCALE GENOMIC DNA]</scope>
    <source>
        <strain evidence="10">LaAM-08-1</strain>
    </source>
</reference>
<evidence type="ECO:0000313" key="10">
    <source>
        <dbReference type="Proteomes" id="UP000054477"/>
    </source>
</evidence>
<dbReference type="PANTHER" id="PTHR34187">
    <property type="entry name" value="FGR18P"/>
    <property type="match status" value="1"/>
</dbReference>
<gene>
    <name evidence="9" type="ORF">K443DRAFT_682341</name>
</gene>
<evidence type="ECO:0000313" key="9">
    <source>
        <dbReference type="EMBL" id="KIJ96379.1"/>
    </source>
</evidence>
<dbReference type="PANTHER" id="PTHR34187:SF2">
    <property type="entry name" value="DUF202 DOMAIN-CONTAINING PROTEIN"/>
    <property type="match status" value="1"/>
</dbReference>
<dbReference type="OrthoDB" id="199599at2759"/>
<keyword evidence="10" id="KW-1185">Reference proteome</keyword>
<evidence type="ECO:0000256" key="1">
    <source>
        <dbReference type="ARBA" id="ARBA00004651"/>
    </source>
</evidence>
<accession>A0A0C9WKH9</accession>
<comment type="subcellular location">
    <subcellularLocation>
        <location evidence="1">Cell membrane</location>
        <topology evidence="1">Multi-pass membrane protein</topology>
    </subcellularLocation>
</comment>
<sequence length="212" mass="22470">MATPTSCAEEDNGHKQGLNKPSGEFIPVMQENPSQIRVSFANLAEVSHRTYGALAPPSTPVNESPNASTCSPHAMETGHSKGAPIPAHLASRIKLSLLNRGSVARDHLASERTFLAYVRTSLGIASSGVALMQFFNVGVKTKAISQPLGATIIFMAIIVLSLGTRRYFAVQAALPQGQFPISRFGIATMGFMIGSVITATFGMLLADRIRGS</sequence>
<name>A0A0C9WKH9_9AGAR</name>
<organism evidence="9 10">
    <name type="scientific">Laccaria amethystina LaAM-08-1</name>
    <dbReference type="NCBI Taxonomy" id="1095629"/>
    <lineage>
        <taxon>Eukaryota</taxon>
        <taxon>Fungi</taxon>
        <taxon>Dikarya</taxon>
        <taxon>Basidiomycota</taxon>
        <taxon>Agaricomycotina</taxon>
        <taxon>Agaricomycetes</taxon>
        <taxon>Agaricomycetidae</taxon>
        <taxon>Agaricales</taxon>
        <taxon>Agaricineae</taxon>
        <taxon>Hydnangiaceae</taxon>
        <taxon>Laccaria</taxon>
    </lineage>
</organism>
<feature type="transmembrane region" description="Helical" evidence="7">
    <location>
        <begin position="184"/>
        <end position="206"/>
    </location>
</feature>
<keyword evidence="4 7" id="KW-1133">Transmembrane helix</keyword>
<feature type="transmembrane region" description="Helical" evidence="7">
    <location>
        <begin position="147"/>
        <end position="164"/>
    </location>
</feature>
<evidence type="ECO:0000256" key="6">
    <source>
        <dbReference type="SAM" id="MobiDB-lite"/>
    </source>
</evidence>
<dbReference type="Pfam" id="PF02656">
    <property type="entry name" value="DUF202"/>
    <property type="match status" value="1"/>
</dbReference>
<evidence type="ECO:0000259" key="8">
    <source>
        <dbReference type="Pfam" id="PF02656"/>
    </source>
</evidence>
<proteinExistence type="predicted"/>
<dbReference type="Proteomes" id="UP000054477">
    <property type="component" value="Unassembled WGS sequence"/>
</dbReference>
<feature type="region of interest" description="Disordered" evidence="6">
    <location>
        <begin position="1"/>
        <end position="22"/>
    </location>
</feature>
<keyword evidence="2" id="KW-1003">Cell membrane</keyword>
<keyword evidence="5 7" id="KW-0472">Membrane</keyword>
<evidence type="ECO:0000256" key="2">
    <source>
        <dbReference type="ARBA" id="ARBA00022475"/>
    </source>
</evidence>
<dbReference type="InterPro" id="IPR052053">
    <property type="entry name" value="IM_YidH-like"/>
</dbReference>
<dbReference type="InterPro" id="IPR003807">
    <property type="entry name" value="DUF202"/>
</dbReference>
<feature type="transmembrane region" description="Helical" evidence="7">
    <location>
        <begin position="114"/>
        <end position="135"/>
    </location>
</feature>
<dbReference type="AlphaFoldDB" id="A0A0C9WKH9"/>
<dbReference type="HOGENOM" id="CLU_053359_3_1_1"/>
<dbReference type="EMBL" id="KN838723">
    <property type="protein sequence ID" value="KIJ96379.1"/>
    <property type="molecule type" value="Genomic_DNA"/>
</dbReference>
<evidence type="ECO:0000256" key="7">
    <source>
        <dbReference type="SAM" id="Phobius"/>
    </source>
</evidence>
<reference evidence="9 10" key="1">
    <citation type="submission" date="2014-04" db="EMBL/GenBank/DDBJ databases">
        <authorList>
            <consortium name="DOE Joint Genome Institute"/>
            <person name="Kuo A."/>
            <person name="Kohler A."/>
            <person name="Nagy L.G."/>
            <person name="Floudas D."/>
            <person name="Copeland A."/>
            <person name="Barry K.W."/>
            <person name="Cichocki N."/>
            <person name="Veneault-Fourrey C."/>
            <person name="LaButti K."/>
            <person name="Lindquist E.A."/>
            <person name="Lipzen A."/>
            <person name="Lundell T."/>
            <person name="Morin E."/>
            <person name="Murat C."/>
            <person name="Sun H."/>
            <person name="Tunlid A."/>
            <person name="Henrissat B."/>
            <person name="Grigoriev I.V."/>
            <person name="Hibbett D.S."/>
            <person name="Martin F."/>
            <person name="Nordberg H.P."/>
            <person name="Cantor M.N."/>
            <person name="Hua S.X."/>
        </authorList>
    </citation>
    <scope>NUCLEOTIDE SEQUENCE [LARGE SCALE GENOMIC DNA]</scope>
    <source>
        <strain evidence="9 10">LaAM-08-1</strain>
    </source>
</reference>
<feature type="compositionally biased region" description="Polar residues" evidence="6">
    <location>
        <begin position="60"/>
        <end position="71"/>
    </location>
</feature>
<keyword evidence="3 7" id="KW-0812">Transmembrane</keyword>